<dbReference type="SUPFAM" id="SSF56801">
    <property type="entry name" value="Acetyl-CoA synthetase-like"/>
    <property type="match status" value="1"/>
</dbReference>
<dbReference type="InterPro" id="IPR000873">
    <property type="entry name" value="AMP-dep_synth/lig_dom"/>
</dbReference>
<dbReference type="InterPro" id="IPR045851">
    <property type="entry name" value="AMP-bd_C_sf"/>
</dbReference>
<dbReference type="Pfam" id="PF00550">
    <property type="entry name" value="PP-binding"/>
    <property type="match status" value="1"/>
</dbReference>
<dbReference type="InterPro" id="IPR020806">
    <property type="entry name" value="PKS_PP-bd"/>
</dbReference>
<dbReference type="Proteomes" id="UP001183619">
    <property type="component" value="Unassembled WGS sequence"/>
</dbReference>
<reference evidence="5 6" key="1">
    <citation type="submission" date="2023-07" db="EMBL/GenBank/DDBJ databases">
        <title>Sequencing the genomes of 1000 actinobacteria strains.</title>
        <authorList>
            <person name="Klenk H.-P."/>
        </authorList>
    </citation>
    <scope>NUCLEOTIDE SEQUENCE [LARGE SCALE GENOMIC DNA]</scope>
    <source>
        <strain evidence="5 6">DSM 44508</strain>
    </source>
</reference>
<keyword evidence="3" id="KW-0597">Phosphoprotein</keyword>
<dbReference type="Gene3D" id="3.30.559.10">
    <property type="entry name" value="Chloramphenicol acetyltransferase-like domain"/>
    <property type="match status" value="2"/>
</dbReference>
<evidence type="ECO:0000256" key="3">
    <source>
        <dbReference type="ARBA" id="ARBA00022553"/>
    </source>
</evidence>
<dbReference type="InterPro" id="IPR025110">
    <property type="entry name" value="AMP-bd_C"/>
</dbReference>
<dbReference type="InterPro" id="IPR042099">
    <property type="entry name" value="ANL_N_sf"/>
</dbReference>
<dbReference type="InterPro" id="IPR009081">
    <property type="entry name" value="PP-bd_ACP"/>
</dbReference>
<dbReference type="InterPro" id="IPR006162">
    <property type="entry name" value="Ppantetheine_attach_site"/>
</dbReference>
<dbReference type="Gene3D" id="1.10.1200.10">
    <property type="entry name" value="ACP-like"/>
    <property type="match status" value="1"/>
</dbReference>
<feature type="domain" description="Carrier" evidence="4">
    <location>
        <begin position="997"/>
        <end position="1071"/>
    </location>
</feature>
<proteinExistence type="predicted"/>
<dbReference type="Gene3D" id="3.30.559.30">
    <property type="entry name" value="Nonribosomal peptide synthetase, condensation domain"/>
    <property type="match status" value="1"/>
</dbReference>
<sequence length="1453" mass="156530">MSAQGVADIIALSPLQKGLYSLSMTTTGVDPYVVAWSIRLQGAVDPTRLRQAYDRLVDRHPHLRGLIWARGSVEPVLIIPAAGTGEWSTCDYRRLDHAHTTPSSQAAQCADMAVTGTSAEQPDPEAIAAQMLEKLWLRRFDLEQGPLIRAQLVQIADDDYLLLMTAHHIAVDGWSIPILFTDFVTELSGVGWVDGAPKLRDYAAWRLSRDTAVAAKAWEQYLRNAEPMPRLAPPIESAALPVAGEANAGEEGSRAIQRLARSLGATVATVLQVAWARVLSSLTARDDVIFQQTSSGRDAPVPGIEKMVGALITTTPVRINTADGDVKEVIMHAQRDALAMQPHHHLGLEGVIAAAGQPAQSDSLFVFQNAPRGTVAQTRTLPGGIAIQPLSMGSFTHYPMAVVPWLDEGIVHVSVEVRADLIDDIDPTAMAQRIVDTACRMADPYALDLPLSSIPCTTAEEERIFGARADGGADDKLHGARVDTQWADVCARYPQRIAVIDRSHSISYAQAEQFVNTLADSVRALGMAGKAIGVMIPRDFRVLLAPFALARAGAVCVHIDPHTPADRLVSILRQSGAVAVLGENTPPCPVPVLQIGYDGTISNRSLADTHQEFTPDTLAADDPAFHPDALYAIFTSGTTGEPKGAVCTHRGLLNLWQHHDRNIHQPTAARLGRPVRIGHLWSTGFDAAWQPTIGLLGGHTIVLCDDDTRRDPDAIVAAINEHGIDVMETSPTMFHRLHAAGLVTGTDAQTRECPLAVLGLGGESIAADTWTLLSTLKGTEVYNFYGPTEATVDALSAPLSASNHPVIGRPLDGTSAAIVDHRNRPTPPGGKGELVVYGPQIFAGYIGRKDLTEKRRIVDDNGVAGYRTGDIASIDAHGMVRLWGRADRQLKIHGNRIEPDEVAAVLRDLPGVEDAAVCGIEEGTQTRLAAVVVGDVEITHVRRQLLSRLPRYMVPTRWAHLDQVPRTRNDKVDEQAIARHVAKAHARSAQHIEHERIDADPVLAEIYSIVSAQLPQQRIDVDEDFLDLGLDSIALIAIISALRGRGYAVSARAVFEARTLSDLATLLAPTNDTTAQLGATEGAHDQQGTPETWSLSALAKETIALGCFEKMCQIQVLAIPADTTAEDINDILHNLVRAHPILASTIVQEDGTPVLRRSKTDQSRNWLLGTKSSTIIDAARLATDQLDPHTGGMLVATRVNNAEGNYLVLCISHLVVDAVSWQFILANCVRGAAGEPMIASDTHAMPRSGTTSTALPPTYGRASQCRRINLDLDPNLTADLIATSSVETILVSALSEVAEHAGFGTIVATERHGRDATSAEAVGWFTQEIHQQPTTDGLENTDSRGHVRMNYLGRIDALTGMLDQEDKWAVVLDRALIADTAALCPGDAPMRFAIDIQAAIHATAPGQPPQLAASIDIAPDTQLGHHQATALAKRWLDTVATRVQRTNTAHEHH</sequence>
<dbReference type="InterPro" id="IPR036736">
    <property type="entry name" value="ACP-like_sf"/>
</dbReference>
<gene>
    <name evidence="5" type="ORF">J2S37_001968</name>
</gene>
<dbReference type="Pfam" id="PF13193">
    <property type="entry name" value="AMP-binding_C"/>
    <property type="match status" value="1"/>
</dbReference>
<comment type="cofactor">
    <cofactor evidence="1">
        <name>pantetheine 4'-phosphate</name>
        <dbReference type="ChEBI" id="CHEBI:47942"/>
    </cofactor>
</comment>
<keyword evidence="2" id="KW-0596">Phosphopantetheine</keyword>
<protein>
    <submittedName>
        <fullName evidence="5">Mycobactin peptide synthetase MbtF</fullName>
    </submittedName>
</protein>
<dbReference type="Pfam" id="PF00501">
    <property type="entry name" value="AMP-binding"/>
    <property type="match status" value="1"/>
</dbReference>
<organism evidence="5 6">
    <name type="scientific">Corynebacterium felinum</name>
    <dbReference type="NCBI Taxonomy" id="131318"/>
    <lineage>
        <taxon>Bacteria</taxon>
        <taxon>Bacillati</taxon>
        <taxon>Actinomycetota</taxon>
        <taxon>Actinomycetes</taxon>
        <taxon>Mycobacteriales</taxon>
        <taxon>Corynebacteriaceae</taxon>
        <taxon>Corynebacterium</taxon>
    </lineage>
</organism>
<evidence type="ECO:0000259" key="4">
    <source>
        <dbReference type="PROSITE" id="PS50075"/>
    </source>
</evidence>
<dbReference type="InterPro" id="IPR023213">
    <property type="entry name" value="CAT-like_dom_sf"/>
</dbReference>
<dbReference type="PROSITE" id="PS50075">
    <property type="entry name" value="CARRIER"/>
    <property type="match status" value="1"/>
</dbReference>
<evidence type="ECO:0000256" key="2">
    <source>
        <dbReference type="ARBA" id="ARBA00022450"/>
    </source>
</evidence>
<dbReference type="SUPFAM" id="SSF47336">
    <property type="entry name" value="ACP-like"/>
    <property type="match status" value="1"/>
</dbReference>
<dbReference type="Pfam" id="PF00668">
    <property type="entry name" value="Condensation"/>
    <property type="match status" value="1"/>
</dbReference>
<evidence type="ECO:0000313" key="6">
    <source>
        <dbReference type="Proteomes" id="UP001183619"/>
    </source>
</evidence>
<comment type="caution">
    <text evidence="5">The sequence shown here is derived from an EMBL/GenBank/DDBJ whole genome shotgun (WGS) entry which is preliminary data.</text>
</comment>
<dbReference type="PANTHER" id="PTHR45527:SF1">
    <property type="entry name" value="FATTY ACID SYNTHASE"/>
    <property type="match status" value="1"/>
</dbReference>
<dbReference type="PANTHER" id="PTHR45527">
    <property type="entry name" value="NONRIBOSOMAL PEPTIDE SYNTHETASE"/>
    <property type="match status" value="1"/>
</dbReference>
<evidence type="ECO:0000313" key="5">
    <source>
        <dbReference type="EMBL" id="MDR7355430.1"/>
    </source>
</evidence>
<dbReference type="EMBL" id="JAVDYF010000001">
    <property type="protein sequence ID" value="MDR7355430.1"/>
    <property type="molecule type" value="Genomic_DNA"/>
</dbReference>
<dbReference type="SMART" id="SM00823">
    <property type="entry name" value="PKS_PP"/>
    <property type="match status" value="1"/>
</dbReference>
<keyword evidence="6" id="KW-1185">Reference proteome</keyword>
<name>A0ABU2B9U8_9CORY</name>
<dbReference type="CDD" id="cd05930">
    <property type="entry name" value="A_NRPS"/>
    <property type="match status" value="1"/>
</dbReference>
<dbReference type="Gene3D" id="3.30.300.30">
    <property type="match status" value="1"/>
</dbReference>
<accession>A0ABU2B9U8</accession>
<dbReference type="SUPFAM" id="SSF52777">
    <property type="entry name" value="CoA-dependent acyltransferases"/>
    <property type="match status" value="3"/>
</dbReference>
<dbReference type="InterPro" id="IPR001242">
    <property type="entry name" value="Condensation_dom"/>
</dbReference>
<dbReference type="PROSITE" id="PS00012">
    <property type="entry name" value="PHOSPHOPANTETHEINE"/>
    <property type="match status" value="1"/>
</dbReference>
<evidence type="ECO:0000256" key="1">
    <source>
        <dbReference type="ARBA" id="ARBA00001957"/>
    </source>
</evidence>
<dbReference type="RefSeq" id="WP_277105421.1">
    <property type="nucleotide sequence ID" value="NZ_BAAAJS010000078.1"/>
</dbReference>
<dbReference type="Gene3D" id="3.40.50.12780">
    <property type="entry name" value="N-terminal domain of ligase-like"/>
    <property type="match status" value="1"/>
</dbReference>